<keyword evidence="2" id="KW-0677">Repeat</keyword>
<evidence type="ECO:0000256" key="4">
    <source>
        <dbReference type="PROSITE-ProRule" id="PRU00076"/>
    </source>
</evidence>
<evidence type="ECO:0000256" key="3">
    <source>
        <dbReference type="ARBA" id="ARBA00023157"/>
    </source>
</evidence>
<comment type="caution">
    <text evidence="4">Lacks conserved residue(s) required for the propagation of feature annotation.</text>
</comment>
<evidence type="ECO:0000313" key="8">
    <source>
        <dbReference type="EMBL" id="KAE8290356.1"/>
    </source>
</evidence>
<dbReference type="SMART" id="SM00181">
    <property type="entry name" value="EGF"/>
    <property type="match status" value="2"/>
</dbReference>
<dbReference type="PROSITE" id="PS01180">
    <property type="entry name" value="CUB"/>
    <property type="match status" value="1"/>
</dbReference>
<dbReference type="Gene3D" id="2.10.25.10">
    <property type="entry name" value="Laminin"/>
    <property type="match status" value="2"/>
</dbReference>
<dbReference type="SMART" id="SM00042">
    <property type="entry name" value="CUB"/>
    <property type="match status" value="1"/>
</dbReference>
<dbReference type="InterPro" id="IPR000859">
    <property type="entry name" value="CUB_dom"/>
</dbReference>
<dbReference type="PROSITE" id="PS00022">
    <property type="entry name" value="EGF_1"/>
    <property type="match status" value="2"/>
</dbReference>
<accession>A0A6G0IGM7</accession>
<feature type="disulfide bond" evidence="4">
    <location>
        <begin position="141"/>
        <end position="150"/>
    </location>
</feature>
<dbReference type="SUPFAM" id="SSF57196">
    <property type="entry name" value="EGF/Laminin"/>
    <property type="match status" value="1"/>
</dbReference>
<proteinExistence type="predicted"/>
<feature type="disulfide bond" evidence="4">
    <location>
        <begin position="275"/>
        <end position="292"/>
    </location>
</feature>
<dbReference type="Pfam" id="PF23106">
    <property type="entry name" value="EGF_Teneurin"/>
    <property type="match status" value="1"/>
</dbReference>
<feature type="domain" description="CUB" evidence="6">
    <location>
        <begin position="153"/>
        <end position="269"/>
    </location>
</feature>
<keyword evidence="9" id="KW-1185">Reference proteome</keyword>
<dbReference type="Pfam" id="PF00431">
    <property type="entry name" value="CUB"/>
    <property type="match status" value="1"/>
</dbReference>
<feature type="compositionally biased region" description="Basic and acidic residues" evidence="5">
    <location>
        <begin position="8"/>
        <end position="34"/>
    </location>
</feature>
<dbReference type="PANTHER" id="PTHR46376:SF3">
    <property type="entry name" value="ATTRACTIN"/>
    <property type="match status" value="1"/>
</dbReference>
<evidence type="ECO:0000256" key="2">
    <source>
        <dbReference type="ARBA" id="ARBA00022737"/>
    </source>
</evidence>
<organism evidence="8 9">
    <name type="scientific">Larimichthys crocea</name>
    <name type="common">Large yellow croaker</name>
    <name type="synonym">Pseudosciaena crocea</name>
    <dbReference type="NCBI Taxonomy" id="215358"/>
    <lineage>
        <taxon>Eukaryota</taxon>
        <taxon>Metazoa</taxon>
        <taxon>Chordata</taxon>
        <taxon>Craniata</taxon>
        <taxon>Vertebrata</taxon>
        <taxon>Euteleostomi</taxon>
        <taxon>Actinopterygii</taxon>
        <taxon>Neopterygii</taxon>
        <taxon>Teleostei</taxon>
        <taxon>Neoteleostei</taxon>
        <taxon>Acanthomorphata</taxon>
        <taxon>Eupercaria</taxon>
        <taxon>Sciaenidae</taxon>
        <taxon>Larimichthys</taxon>
    </lineage>
</organism>
<keyword evidence="3 4" id="KW-1015">Disulfide bond</keyword>
<dbReference type="Gene3D" id="2.60.120.290">
    <property type="entry name" value="Spermadhesin, CUB domain"/>
    <property type="match status" value="1"/>
</dbReference>
<dbReference type="SUPFAM" id="SSF49854">
    <property type="entry name" value="Spermadhesin, CUB domain"/>
    <property type="match status" value="1"/>
</dbReference>
<name>A0A6G0IGM7_LARCR</name>
<reference evidence="8 9" key="1">
    <citation type="submission" date="2019-07" db="EMBL/GenBank/DDBJ databases">
        <title>Chromosome genome assembly for large yellow croaker.</title>
        <authorList>
            <person name="Xiao S."/>
        </authorList>
    </citation>
    <scope>NUCLEOTIDE SEQUENCE [LARGE SCALE GENOMIC DNA]</scope>
    <source>
        <strain evidence="8">JMULYC20181020</strain>
        <tissue evidence="8">Muscle</tissue>
    </source>
</reference>
<dbReference type="AlphaFoldDB" id="A0A6G0IGM7"/>
<dbReference type="InterPro" id="IPR000742">
    <property type="entry name" value="EGF"/>
</dbReference>
<dbReference type="FunFam" id="2.10.25.10:FF:000164">
    <property type="entry name" value="Attractin like 1"/>
    <property type="match status" value="1"/>
</dbReference>
<dbReference type="Proteomes" id="UP000424527">
    <property type="component" value="Unassembled WGS sequence"/>
</dbReference>
<dbReference type="CDD" id="cd00041">
    <property type="entry name" value="CUB"/>
    <property type="match status" value="1"/>
</dbReference>
<gene>
    <name evidence="8" type="ORF">D5F01_LYC12079</name>
</gene>
<feature type="disulfide bond" evidence="4">
    <location>
        <begin position="294"/>
        <end position="303"/>
    </location>
</feature>
<dbReference type="InterPro" id="IPR051568">
    <property type="entry name" value="LZTR1/Attractin"/>
</dbReference>
<dbReference type="FunFam" id="2.10.25.10:FF:000781">
    <property type="entry name" value="Attractin"/>
    <property type="match status" value="1"/>
</dbReference>
<evidence type="ECO:0000313" key="9">
    <source>
        <dbReference type="Proteomes" id="UP000424527"/>
    </source>
</evidence>
<feature type="domain" description="EGF-like" evidence="7">
    <location>
        <begin position="119"/>
        <end position="151"/>
    </location>
</feature>
<protein>
    <submittedName>
        <fullName evidence="8">Attractin DPPT-L Mahogany-like protein</fullName>
    </submittedName>
</protein>
<feature type="disulfide bond" evidence="4">
    <location>
        <begin position="271"/>
        <end position="281"/>
    </location>
</feature>
<evidence type="ECO:0000259" key="7">
    <source>
        <dbReference type="PROSITE" id="PS50026"/>
    </source>
</evidence>
<feature type="domain" description="EGF-like" evidence="7">
    <location>
        <begin position="267"/>
        <end position="304"/>
    </location>
</feature>
<evidence type="ECO:0000256" key="1">
    <source>
        <dbReference type="ARBA" id="ARBA00022441"/>
    </source>
</evidence>
<keyword evidence="1" id="KW-0880">Kelch repeat</keyword>
<dbReference type="PROSITE" id="PS50026">
    <property type="entry name" value="EGF_3"/>
    <property type="match status" value="2"/>
</dbReference>
<dbReference type="InterPro" id="IPR035914">
    <property type="entry name" value="Sperma_CUB_dom_sf"/>
</dbReference>
<evidence type="ECO:0000256" key="5">
    <source>
        <dbReference type="SAM" id="MobiDB-lite"/>
    </source>
</evidence>
<dbReference type="PANTHER" id="PTHR46376">
    <property type="entry name" value="LEUCINE-ZIPPER-LIKE TRANSCRIPTIONAL REGULATOR 1"/>
    <property type="match status" value="1"/>
</dbReference>
<feature type="region of interest" description="Disordered" evidence="5">
    <location>
        <begin position="316"/>
        <end position="356"/>
    </location>
</feature>
<feature type="region of interest" description="Disordered" evidence="5">
    <location>
        <begin position="1"/>
        <end position="63"/>
    </location>
</feature>
<dbReference type="EMBL" id="REGW02000011">
    <property type="protein sequence ID" value="KAE8290356.1"/>
    <property type="molecule type" value="Genomic_DNA"/>
</dbReference>
<dbReference type="GO" id="GO:0005794">
    <property type="term" value="C:Golgi apparatus"/>
    <property type="evidence" value="ECO:0007669"/>
    <property type="project" value="TreeGrafter"/>
</dbReference>
<sequence length="356" mass="37997">MSICGSVRRWETEPARGRCKPSEHRTAARTEHTHRASPPGDPAPRRSSGPTHGAAHTDTDLLRGPSADTAAIFCARMYGATRRACSGSGRGRGRSLLMLTTALLLSVAGLLTGLPGGTEAKECDKPCMNGQCNPATGSCVCFPGWVGDQCQHCGGRFRLTGPSGYLTDGPGNYKYKTKCTWLIEGQPNTILRLRFNHFATECSWDHLYVYDGDSIYAPLLAAFSGLIVPERYGNETVPEVVSQSGFALLHFFSDAAYNLTGFNISYRVNTCPNNCSGRGECRVGNSTGSVYCECEANWKGEACDVPTAWLTAAPPNEVTARASPASARPDGKVQTAPSPCLPTPPSGVGRSTPRPD</sequence>
<comment type="caution">
    <text evidence="8">The sequence shown here is derived from an EMBL/GenBank/DDBJ whole genome shotgun (WGS) entry which is preliminary data.</text>
</comment>
<dbReference type="FunFam" id="2.60.120.290:FF:000008">
    <property type="entry name" value="Attractin like 1"/>
    <property type="match status" value="1"/>
</dbReference>
<evidence type="ECO:0000259" key="6">
    <source>
        <dbReference type="PROSITE" id="PS01180"/>
    </source>
</evidence>
<keyword evidence="4" id="KW-0245">EGF-like domain</keyword>